<keyword evidence="2" id="KW-0597">Phosphoprotein</keyword>
<dbReference type="CDD" id="cd00383">
    <property type="entry name" value="trans_reg_C"/>
    <property type="match status" value="1"/>
</dbReference>
<evidence type="ECO:0000313" key="7">
    <source>
        <dbReference type="Proteomes" id="UP000183376"/>
    </source>
</evidence>
<dbReference type="PROSITE" id="PS51755">
    <property type="entry name" value="OMPR_PHOB"/>
    <property type="match status" value="1"/>
</dbReference>
<dbReference type="PANTHER" id="PTHR48111:SF36">
    <property type="entry name" value="TRANSCRIPTIONAL REGULATORY PROTEIN CUTR"/>
    <property type="match status" value="1"/>
</dbReference>
<dbReference type="GO" id="GO:0000976">
    <property type="term" value="F:transcription cis-regulatory region binding"/>
    <property type="evidence" value="ECO:0007669"/>
    <property type="project" value="TreeGrafter"/>
</dbReference>
<dbReference type="InterPro" id="IPR001867">
    <property type="entry name" value="OmpR/PhoB-type_DNA-bd"/>
</dbReference>
<dbReference type="Gene3D" id="3.40.50.2300">
    <property type="match status" value="1"/>
</dbReference>
<dbReference type="GO" id="GO:0000156">
    <property type="term" value="F:phosphorelay response regulator activity"/>
    <property type="evidence" value="ECO:0007669"/>
    <property type="project" value="TreeGrafter"/>
</dbReference>
<dbReference type="Pfam" id="PF00486">
    <property type="entry name" value="Trans_reg_C"/>
    <property type="match status" value="1"/>
</dbReference>
<dbReference type="STRING" id="211114.SAMN04489726_3899"/>
<protein>
    <submittedName>
        <fullName evidence="6">DNA-binding response regulator, OmpR family, contains REC and winged-helix (WHTH) domain</fullName>
    </submittedName>
</protein>
<evidence type="ECO:0000313" key="6">
    <source>
        <dbReference type="EMBL" id="SDM89831.1"/>
    </source>
</evidence>
<dbReference type="Proteomes" id="UP000183376">
    <property type="component" value="Chromosome I"/>
</dbReference>
<feature type="modified residue" description="4-aspartylphosphate" evidence="2">
    <location>
        <position position="51"/>
    </location>
</feature>
<keyword evidence="7" id="KW-1185">Reference proteome</keyword>
<evidence type="ECO:0000256" key="2">
    <source>
        <dbReference type="PROSITE-ProRule" id="PRU00169"/>
    </source>
</evidence>
<dbReference type="InterPro" id="IPR001789">
    <property type="entry name" value="Sig_transdc_resp-reg_receiver"/>
</dbReference>
<dbReference type="AlphaFoldDB" id="A0A1G9X011"/>
<keyword evidence="1 3" id="KW-0238">DNA-binding</keyword>
<feature type="DNA-binding region" description="OmpR/PhoB-type" evidence="3">
    <location>
        <begin position="126"/>
        <end position="224"/>
    </location>
</feature>
<dbReference type="GO" id="GO:0032993">
    <property type="term" value="C:protein-DNA complex"/>
    <property type="evidence" value="ECO:0007669"/>
    <property type="project" value="TreeGrafter"/>
</dbReference>
<reference evidence="6 7" key="1">
    <citation type="submission" date="2016-10" db="EMBL/GenBank/DDBJ databases">
        <authorList>
            <person name="de Groot N.N."/>
        </authorList>
    </citation>
    <scope>NUCLEOTIDE SEQUENCE [LARGE SCALE GENOMIC DNA]</scope>
    <source>
        <strain evidence="6 7">DSM 44149</strain>
    </source>
</reference>
<dbReference type="GO" id="GO:0005829">
    <property type="term" value="C:cytosol"/>
    <property type="evidence" value="ECO:0007669"/>
    <property type="project" value="TreeGrafter"/>
</dbReference>
<evidence type="ECO:0000256" key="1">
    <source>
        <dbReference type="ARBA" id="ARBA00023125"/>
    </source>
</evidence>
<dbReference type="CDD" id="cd17624">
    <property type="entry name" value="REC_OmpR_PmrA-like"/>
    <property type="match status" value="1"/>
</dbReference>
<dbReference type="RefSeq" id="WP_030430890.1">
    <property type="nucleotide sequence ID" value="NZ_JOEF01000016.1"/>
</dbReference>
<dbReference type="PROSITE" id="PS50110">
    <property type="entry name" value="RESPONSE_REGULATORY"/>
    <property type="match status" value="1"/>
</dbReference>
<dbReference type="EMBL" id="LT629701">
    <property type="protein sequence ID" value="SDM89831.1"/>
    <property type="molecule type" value="Genomic_DNA"/>
</dbReference>
<dbReference type="SMART" id="SM00862">
    <property type="entry name" value="Trans_reg_C"/>
    <property type="match status" value="1"/>
</dbReference>
<dbReference type="OrthoDB" id="3229809at2"/>
<sequence>MRLLIIEDEPDLATGLKAGLTHAGYAVDIAPTGRAGLEKTCTHSYDLVVLDLNLPDADGLDLCRRILAEQVEQPPRILMLTARGGLADRVRGLDHGADDYLVKPFALAELLARVRVLLRRDVYAGGCVQRLGDLELDTARGTVSRAGTPLSLTRKEFGVLRYLMTRPGHVVSAEDLLEHVWDEHANPFTETVRVTVGTLRRKVTVPDGPPLIETVVGRGYRLKELR</sequence>
<dbReference type="Gene3D" id="6.10.250.690">
    <property type="match status" value="1"/>
</dbReference>
<dbReference type="eggNOG" id="COG0745">
    <property type="taxonomic scope" value="Bacteria"/>
</dbReference>
<proteinExistence type="predicted"/>
<dbReference type="GO" id="GO:0006355">
    <property type="term" value="P:regulation of DNA-templated transcription"/>
    <property type="evidence" value="ECO:0007669"/>
    <property type="project" value="InterPro"/>
</dbReference>
<feature type="domain" description="OmpR/PhoB-type" evidence="5">
    <location>
        <begin position="126"/>
        <end position="224"/>
    </location>
</feature>
<dbReference type="InterPro" id="IPR039420">
    <property type="entry name" value="WalR-like"/>
</dbReference>
<evidence type="ECO:0000256" key="3">
    <source>
        <dbReference type="PROSITE-ProRule" id="PRU01091"/>
    </source>
</evidence>
<dbReference type="InterPro" id="IPR011006">
    <property type="entry name" value="CheY-like_superfamily"/>
</dbReference>
<dbReference type="Gene3D" id="1.10.10.10">
    <property type="entry name" value="Winged helix-like DNA-binding domain superfamily/Winged helix DNA-binding domain"/>
    <property type="match status" value="1"/>
</dbReference>
<organism evidence="6 7">
    <name type="scientific">Allokutzneria albata</name>
    <name type="common">Kibdelosporangium albatum</name>
    <dbReference type="NCBI Taxonomy" id="211114"/>
    <lineage>
        <taxon>Bacteria</taxon>
        <taxon>Bacillati</taxon>
        <taxon>Actinomycetota</taxon>
        <taxon>Actinomycetes</taxon>
        <taxon>Pseudonocardiales</taxon>
        <taxon>Pseudonocardiaceae</taxon>
        <taxon>Allokutzneria</taxon>
    </lineage>
</organism>
<accession>A0A1G9X011</accession>
<evidence type="ECO:0000259" key="4">
    <source>
        <dbReference type="PROSITE" id="PS50110"/>
    </source>
</evidence>
<dbReference type="SMART" id="SM00448">
    <property type="entry name" value="REC"/>
    <property type="match status" value="1"/>
</dbReference>
<evidence type="ECO:0000259" key="5">
    <source>
        <dbReference type="PROSITE" id="PS51755"/>
    </source>
</evidence>
<feature type="domain" description="Response regulatory" evidence="4">
    <location>
        <begin position="2"/>
        <end position="118"/>
    </location>
</feature>
<dbReference type="SUPFAM" id="SSF52172">
    <property type="entry name" value="CheY-like"/>
    <property type="match status" value="1"/>
</dbReference>
<dbReference type="InterPro" id="IPR036388">
    <property type="entry name" value="WH-like_DNA-bd_sf"/>
</dbReference>
<name>A0A1G9X011_ALLAB</name>
<dbReference type="PANTHER" id="PTHR48111">
    <property type="entry name" value="REGULATOR OF RPOS"/>
    <property type="match status" value="1"/>
</dbReference>
<dbReference type="Pfam" id="PF00072">
    <property type="entry name" value="Response_reg"/>
    <property type="match status" value="1"/>
</dbReference>
<gene>
    <name evidence="6" type="ORF">SAMN04489726_3899</name>
</gene>